<keyword evidence="2 3" id="KW-0456">Lyase</keyword>
<dbReference type="Proteomes" id="UP000242287">
    <property type="component" value="Unassembled WGS sequence"/>
</dbReference>
<gene>
    <name evidence="5" type="ORF">AMATHDRAFT_79490</name>
</gene>
<dbReference type="Gene3D" id="3.20.20.140">
    <property type="entry name" value="Metal-dependent hydrolases"/>
    <property type="match status" value="1"/>
</dbReference>
<evidence type="ECO:0000256" key="3">
    <source>
        <dbReference type="RuleBase" id="RU366045"/>
    </source>
</evidence>
<dbReference type="InterPro" id="IPR032466">
    <property type="entry name" value="Metal_Hydrolase"/>
</dbReference>
<proteinExistence type="inferred from homology"/>
<dbReference type="PANTHER" id="PTHR21240:SF28">
    <property type="entry name" value="ISO-OROTATE DECARBOXYLASE (EUROFUNG)"/>
    <property type="match status" value="1"/>
</dbReference>
<reference evidence="5 6" key="1">
    <citation type="submission" date="2014-02" db="EMBL/GenBank/DDBJ databases">
        <title>Transposable element dynamics among asymbiotic and ectomycorrhizal Amanita fungi.</title>
        <authorList>
            <consortium name="DOE Joint Genome Institute"/>
            <person name="Hess J."/>
            <person name="Skrede I."/>
            <person name="Wolfe B."/>
            <person name="LaButti K."/>
            <person name="Ohm R.A."/>
            <person name="Grigoriev I.V."/>
            <person name="Pringle A."/>
        </authorList>
    </citation>
    <scope>NUCLEOTIDE SEQUENCE [LARGE SCALE GENOMIC DNA]</scope>
    <source>
        <strain evidence="5 6">SKay4041</strain>
    </source>
</reference>
<dbReference type="Pfam" id="PF04909">
    <property type="entry name" value="Amidohydro_2"/>
    <property type="match status" value="1"/>
</dbReference>
<organism evidence="5 6">
    <name type="scientific">Amanita thiersii Skay4041</name>
    <dbReference type="NCBI Taxonomy" id="703135"/>
    <lineage>
        <taxon>Eukaryota</taxon>
        <taxon>Fungi</taxon>
        <taxon>Dikarya</taxon>
        <taxon>Basidiomycota</taxon>
        <taxon>Agaricomycotina</taxon>
        <taxon>Agaricomycetes</taxon>
        <taxon>Agaricomycetidae</taxon>
        <taxon>Agaricales</taxon>
        <taxon>Pluteineae</taxon>
        <taxon>Amanitaceae</taxon>
        <taxon>Amanita</taxon>
    </lineage>
</organism>
<dbReference type="SUPFAM" id="SSF51556">
    <property type="entry name" value="Metallo-dependent hydrolases"/>
    <property type="match status" value="1"/>
</dbReference>
<comment type="similarity">
    <text evidence="3">Belongs to the metallo-dependent hydrolases superfamily.</text>
</comment>
<dbReference type="GO" id="GO:0016787">
    <property type="term" value="F:hydrolase activity"/>
    <property type="evidence" value="ECO:0007669"/>
    <property type="project" value="InterPro"/>
</dbReference>
<dbReference type="EMBL" id="KZ301977">
    <property type="protein sequence ID" value="PFH52794.1"/>
    <property type="molecule type" value="Genomic_DNA"/>
</dbReference>
<dbReference type="InterPro" id="IPR032465">
    <property type="entry name" value="ACMSD"/>
</dbReference>
<name>A0A2A9NTW3_9AGAR</name>
<evidence type="ECO:0000256" key="2">
    <source>
        <dbReference type="ARBA" id="ARBA00023239"/>
    </source>
</evidence>
<sequence>MQDCKHSRSIDVHHHFFPRDLDKVKANDLAFWRAPPGTLPWCAENSIRTMDAMNIDVAILSIPPIAICDNFVESRTIARRHNIALRDLSVEYPMRFGFFATLPFLQDIDGALKEIDYALGVLHADGISLASSYGRGSEAKYLGHDIYEPIWAELHRRNAVVFVHGTQTPSSTPCPSELLGLPITEVPNETFKAAAHLVVTGRKMAYPNVNIILAHLGGNTVGLASRVAILSEHMGSELCADQILKGFQTFYYETALSAYEPNLLAVDAFAQEDRILFGTDFPAVGAKMAEWYTENLIRHYHVHGREKLDNIMSTNALRLFPRFN</sequence>
<evidence type="ECO:0000259" key="4">
    <source>
        <dbReference type="Pfam" id="PF04909"/>
    </source>
</evidence>
<dbReference type="GO" id="GO:0019748">
    <property type="term" value="P:secondary metabolic process"/>
    <property type="evidence" value="ECO:0007669"/>
    <property type="project" value="TreeGrafter"/>
</dbReference>
<keyword evidence="6" id="KW-1185">Reference proteome</keyword>
<dbReference type="InterPro" id="IPR006680">
    <property type="entry name" value="Amidohydro-rel"/>
</dbReference>
<dbReference type="GO" id="GO:0016831">
    <property type="term" value="F:carboxy-lyase activity"/>
    <property type="evidence" value="ECO:0007669"/>
    <property type="project" value="UniProtKB-KW"/>
</dbReference>
<dbReference type="GO" id="GO:0005737">
    <property type="term" value="C:cytoplasm"/>
    <property type="evidence" value="ECO:0007669"/>
    <property type="project" value="TreeGrafter"/>
</dbReference>
<dbReference type="STRING" id="703135.A0A2A9NTW3"/>
<evidence type="ECO:0000313" key="6">
    <source>
        <dbReference type="Proteomes" id="UP000242287"/>
    </source>
</evidence>
<evidence type="ECO:0000256" key="1">
    <source>
        <dbReference type="ARBA" id="ARBA00022793"/>
    </source>
</evidence>
<dbReference type="OrthoDB" id="2832284at2759"/>
<dbReference type="AlphaFoldDB" id="A0A2A9NTW3"/>
<feature type="domain" description="Amidohydrolase-related" evidence="4">
    <location>
        <begin position="10"/>
        <end position="321"/>
    </location>
</feature>
<dbReference type="PANTHER" id="PTHR21240">
    <property type="entry name" value="2-AMINO-3-CARBOXYLMUCONATE-6-SEMIALDEHYDE DECARBOXYLASE"/>
    <property type="match status" value="1"/>
</dbReference>
<keyword evidence="1 3" id="KW-0210">Decarboxylase</keyword>
<protein>
    <recommendedName>
        <fullName evidence="4">Amidohydrolase-related domain-containing protein</fullName>
    </recommendedName>
</protein>
<evidence type="ECO:0000313" key="5">
    <source>
        <dbReference type="EMBL" id="PFH52794.1"/>
    </source>
</evidence>
<accession>A0A2A9NTW3</accession>